<dbReference type="EMBL" id="LBBL01000008">
    <property type="protein sequence ID" value="KKF97391.1"/>
    <property type="molecule type" value="Genomic_DNA"/>
</dbReference>
<accession>A0A0F8B5K9</accession>
<evidence type="ECO:0000256" key="5">
    <source>
        <dbReference type="SAM" id="MobiDB-lite"/>
    </source>
</evidence>
<dbReference type="Gene3D" id="1.25.40.10">
    <property type="entry name" value="Tetratricopeptide repeat domain"/>
    <property type="match status" value="1"/>
</dbReference>
<dbReference type="PANTHER" id="PTHR12792:SF0">
    <property type="entry name" value="SEPARIN"/>
    <property type="match status" value="1"/>
</dbReference>
<dbReference type="GO" id="GO:0006508">
    <property type="term" value="P:proteolysis"/>
    <property type="evidence" value="ECO:0007669"/>
    <property type="project" value="InterPro"/>
</dbReference>
<keyword evidence="4" id="KW-0159">Chromosome partition</keyword>
<proteinExistence type="predicted"/>
<comment type="catalytic activity">
    <reaction evidence="1">
        <text>All bonds known to be hydrolyzed by this endopeptidase have arginine in P1 and an acidic residue in P4. P6 is often occupied by an acidic residue or by a hydroxy-amino-acid residue, the phosphorylation of which enhances cleavage.</text>
        <dbReference type="EC" id="3.4.22.49"/>
    </reaction>
</comment>
<dbReference type="InterPro" id="IPR011990">
    <property type="entry name" value="TPR-like_helical_dom_sf"/>
</dbReference>
<keyword evidence="8" id="KW-1185">Reference proteome</keyword>
<evidence type="ECO:0000256" key="4">
    <source>
        <dbReference type="ARBA" id="ARBA00022829"/>
    </source>
</evidence>
<dbReference type="InterPro" id="IPR005314">
    <property type="entry name" value="Peptidase_C50"/>
</dbReference>
<dbReference type="PROSITE" id="PS51700">
    <property type="entry name" value="SEPARIN"/>
    <property type="match status" value="1"/>
</dbReference>
<dbReference type="GO" id="GO:0005737">
    <property type="term" value="C:cytoplasm"/>
    <property type="evidence" value="ECO:0007669"/>
    <property type="project" value="TreeGrafter"/>
</dbReference>
<dbReference type="Pfam" id="PF03568">
    <property type="entry name" value="Separin_C"/>
    <property type="match status" value="1"/>
</dbReference>
<feature type="region of interest" description="Disordered" evidence="5">
    <location>
        <begin position="578"/>
        <end position="617"/>
    </location>
</feature>
<sequence>MSNQYIKISGLYFLYASKTRGVKDKTEQANGLKALRRSIEAMNGRPANEKEKAKYTAKLEKLAESYKHFGHASEARSILTQVLEAKQQLDSKGYGQDDKLSPYFDETWAYYKSIEMLRSPEAKLENFSEAIRGWRAAVSSAMSQSGSLEDVMSNPETLLRHLGAIREYATMKGESEILAHVLELSRDICISMASSPGNVLLYESMLGTHFLDVGDHTKAASIFSRKESQLDEDEGGPKDGHVAYYLASANYDMQRGDLEQAQINLDEARRIFEANKSCISTTTRVKFTNSTDELGSRVQGHGAEFWGLTSPMMRYLQRASAVYMYLGSFADTQYYAEQAYRVASTCQLASIFRSMNYAEDEVAMLELANAHMSSIGVLGEGESAETELAGRMQELEIKEPPKSDKKISTRTRSTTVAASTRSTRAKTITSTSTAASSHARTRSTVSKKPTTTATRRGRADTAPTKKPITEATQDAQIARPSSPLVSHMLKTKTSLILSQGLALINQKDYVGAYEILQEAGQVMLEATSSMERDVACAMCLVGRALEKMIRDPVFSVVQDSTLSFPAVCNANTKVAADNGSVDMEPGEKPKSRAKEASETKDHVARQGRGKRFATTGPSFTDDLREAQQLLVKANSVAAVCGDAGLVYRVSSLLQTTLIFLSATTADSNVVAHPSYASSTVEYARNVVWKREREASTCSFSLLTEWPPVLEDSTSQQNKAVEGYGDIARFQQDYVDILPPEWSAISLALSENKSDLCITKLQAGHTPFMLRLPLERATSREMDVDVFNFSQGHAELLEIVSQSNESCHSAKKMVDKESRAEWRRQREEIDERLESLLANIEHLWLGGFRGIFSQHRRRTDLLAKFQQSFQDTLDKHLPSRRRIRGRKAPSKITLDPRILDLFVGLGDPADHSNSESQLYDIDEALTDLLYFVVDILQFHGERNAYDEIDFDAMIIDTMDALKSYHHAVATQKRLDIPKSSHTILVVDKDLIPFPWESLPCMENQAVSRVPSLDYLRHAILEQRSTSHITPHTAVSSDSESEVHGSRNAKTRPAGHHVQRSSGTWMLNPGGDLTNTQARFEDAIQALPSSWSRIVTTTPTESTFENALANSDILVYMGHGSGAQYIRSKTVRKMDKLRSTALLIGCSSARLTPAGAFEHYGTPRNYLLAGCPAVVGMLWDVTDREIDRYAAALMQNWGLLPHGTFDEGFFYDSHAKSPRRQYRDRGLVDGEMSLVEAVMTARSACTFRYLTAAAVVVYGIPVYIAKE</sequence>
<dbReference type="GO" id="GO:0044732">
    <property type="term" value="C:mitotic spindle pole body"/>
    <property type="evidence" value="ECO:0007669"/>
    <property type="project" value="TreeGrafter"/>
</dbReference>
<keyword evidence="3 7" id="KW-0378">Hydrolase</keyword>
<dbReference type="GO" id="GO:0005634">
    <property type="term" value="C:nucleus"/>
    <property type="evidence" value="ECO:0007669"/>
    <property type="project" value="InterPro"/>
</dbReference>
<dbReference type="OrthoDB" id="10255632at2759"/>
<dbReference type="GO" id="GO:0051307">
    <property type="term" value="P:meiotic chromosome separation"/>
    <property type="evidence" value="ECO:0007669"/>
    <property type="project" value="TreeGrafter"/>
</dbReference>
<protein>
    <recommendedName>
        <fullName evidence="2">separase</fullName>
        <ecNumber evidence="2">3.4.22.49</ecNumber>
    </recommendedName>
</protein>
<feature type="compositionally biased region" description="Low complexity" evidence="5">
    <location>
        <begin position="410"/>
        <end position="464"/>
    </location>
</feature>
<evidence type="ECO:0000259" key="6">
    <source>
        <dbReference type="PROSITE" id="PS51700"/>
    </source>
</evidence>
<dbReference type="InterPro" id="IPR030397">
    <property type="entry name" value="SEPARIN_core_dom"/>
</dbReference>
<name>A0A0F8B5K9_CERFI</name>
<comment type="caution">
    <text evidence="7">The sequence shown here is derived from an EMBL/GenBank/DDBJ whole genome shotgun (WGS) entry which is preliminary data.</text>
</comment>
<evidence type="ECO:0000313" key="7">
    <source>
        <dbReference type="EMBL" id="KKF97391.1"/>
    </source>
</evidence>
<evidence type="ECO:0000256" key="3">
    <source>
        <dbReference type="ARBA" id="ARBA00022801"/>
    </source>
</evidence>
<dbReference type="EC" id="3.4.22.49" evidence="2"/>
<dbReference type="AlphaFoldDB" id="A0A0F8B5K9"/>
<feature type="compositionally biased region" description="Basic residues" evidence="5">
    <location>
        <begin position="1045"/>
        <end position="1057"/>
    </location>
</feature>
<feature type="region of interest" description="Disordered" evidence="5">
    <location>
        <begin position="399"/>
        <end position="472"/>
    </location>
</feature>
<dbReference type="GO" id="GO:0072686">
    <property type="term" value="C:mitotic spindle"/>
    <property type="evidence" value="ECO:0007669"/>
    <property type="project" value="TreeGrafter"/>
</dbReference>
<evidence type="ECO:0000256" key="2">
    <source>
        <dbReference type="ARBA" id="ARBA00012489"/>
    </source>
</evidence>
<feature type="region of interest" description="Disordered" evidence="5">
    <location>
        <begin position="1026"/>
        <end position="1066"/>
    </location>
</feature>
<evidence type="ECO:0000313" key="8">
    <source>
        <dbReference type="Proteomes" id="UP000034841"/>
    </source>
</evidence>
<feature type="compositionally biased region" description="Polar residues" evidence="5">
    <location>
        <begin position="1026"/>
        <end position="1036"/>
    </location>
</feature>
<evidence type="ECO:0000256" key="1">
    <source>
        <dbReference type="ARBA" id="ARBA00000451"/>
    </source>
</evidence>
<dbReference type="Proteomes" id="UP000034841">
    <property type="component" value="Unassembled WGS sequence"/>
</dbReference>
<organism evidence="7 8">
    <name type="scientific">Ceratocystis fimbriata f. sp. platani</name>
    <dbReference type="NCBI Taxonomy" id="88771"/>
    <lineage>
        <taxon>Eukaryota</taxon>
        <taxon>Fungi</taxon>
        <taxon>Dikarya</taxon>
        <taxon>Ascomycota</taxon>
        <taxon>Pezizomycotina</taxon>
        <taxon>Sordariomycetes</taxon>
        <taxon>Hypocreomycetidae</taxon>
        <taxon>Microascales</taxon>
        <taxon>Ceratocystidaceae</taxon>
        <taxon>Ceratocystis</taxon>
    </lineage>
</organism>
<reference evidence="7 8" key="1">
    <citation type="submission" date="2015-04" db="EMBL/GenBank/DDBJ databases">
        <title>Genome sequence of Ceratocystis platani, a major pathogen of plane trees.</title>
        <authorList>
            <person name="Belbahri L."/>
        </authorList>
    </citation>
    <scope>NUCLEOTIDE SEQUENCE [LARGE SCALE GENOMIC DNA]</scope>
    <source>
        <strain evidence="7 8">CFO</strain>
    </source>
</reference>
<feature type="compositionally biased region" description="Basic and acidic residues" evidence="5">
    <location>
        <begin position="585"/>
        <end position="604"/>
    </location>
</feature>
<gene>
    <name evidence="7" type="primary">bimB</name>
    <name evidence="7" type="ORF">CFO_g227</name>
</gene>
<feature type="domain" description="Peptidase C50" evidence="6">
    <location>
        <begin position="1058"/>
        <end position="1155"/>
    </location>
</feature>
<dbReference type="PANTHER" id="PTHR12792">
    <property type="entry name" value="EXTRA SPINDLE POLES 1-RELATED"/>
    <property type="match status" value="1"/>
</dbReference>
<dbReference type="GO" id="GO:0004197">
    <property type="term" value="F:cysteine-type endopeptidase activity"/>
    <property type="evidence" value="ECO:0007669"/>
    <property type="project" value="InterPro"/>
</dbReference>